<reference evidence="13 14" key="1">
    <citation type="submission" date="2024-01" db="EMBL/GenBank/DDBJ databases">
        <title>Genome assemblies of Stephania.</title>
        <authorList>
            <person name="Yang L."/>
        </authorList>
    </citation>
    <scope>NUCLEOTIDE SEQUENCE [LARGE SCALE GENOMIC DNA]</scope>
    <source>
        <strain evidence="13">QJT</strain>
        <tissue evidence="13">Leaf</tissue>
    </source>
</reference>
<protein>
    <recommendedName>
        <fullName evidence="12">Glycosyltransferase 2-like domain-containing protein</fullName>
    </recommendedName>
</protein>
<dbReference type="Proteomes" id="UP001417504">
    <property type="component" value="Unassembled WGS sequence"/>
</dbReference>
<sequence length="694" mass="79618">MAPWFDWWAEESHRGTPVVVKMENPNWSMIELESPCEDDLLVGRSDKDRGKNAKQLTWVLLLRAHKAAGCLSSIASAMMAISAAVRRRIASGRTDSDMVNENGSNESPIVRSRFYNCIKLFLWMSIMLLGFELVAYFKGWHFGSPHLQLQHLLSAPFEVRGLFGSLYSMWVLIRVEYIAPPLQFLANACVVLFLVQSADRLVLCLGCFWIRFKGIKPVPKQSAQDIESGKDDYFPMVLVQLPMCNEKEVYQQSIAAVCNLDWPRSNILIQVLDDSDDPLAQILIKEEVDKWKQQGANIVYRHRIIRDGYKAGNLKSAMSCSYVKDYEFVAIFDADFQPTPDFLRRTVPHFKDNEELGLVQARWSFVNKDENLLTRLQNINLAFHFEVEQQVNGVFINFFGFNGTAGVWRIKALEDSGGWMERTTVEDMDIAVRAHLHGWKFIFLNDVECQCELPESYEAYRKQQHRWHSGPMQLFRLCLPQIIRSKVSIWKKANLIFLFFLLRKLILPFYSFTLFCIILPMTMFVPEAELPSWVVCYIPATMSFLNILPAPKSFPFIVPYLLFENTMSVTKFNAMVSGLFQLGSAYEWVVTKKSGRSSEGDLLSLVEKEPKHHRGLSAPNPDSMEEASKQELHVKSRKRKQNRIYTKELALAFLLLTASARSLLSAQGVHFYFLLFQGISFLLVGLDLIGEQVE</sequence>
<evidence type="ECO:0000256" key="8">
    <source>
        <dbReference type="ARBA" id="ARBA00023316"/>
    </source>
</evidence>
<dbReference type="GO" id="GO:0099402">
    <property type="term" value="P:plant organ development"/>
    <property type="evidence" value="ECO:0007669"/>
    <property type="project" value="UniProtKB-ARBA"/>
</dbReference>
<accession>A0AAP0NKX7</accession>
<keyword evidence="4 11" id="KW-0812">Transmembrane</keyword>
<evidence type="ECO:0000256" key="3">
    <source>
        <dbReference type="ARBA" id="ARBA00022679"/>
    </source>
</evidence>
<feature type="transmembrane region" description="Helical" evidence="11">
    <location>
        <begin position="670"/>
        <end position="689"/>
    </location>
</feature>
<dbReference type="PANTHER" id="PTHR32044:SF44">
    <property type="entry name" value="XYLOGLUCAN GLYCOSYLTRANSFERASE 12-RELATED"/>
    <property type="match status" value="1"/>
</dbReference>
<keyword evidence="7 11" id="KW-0472">Membrane</keyword>
<evidence type="ECO:0000256" key="5">
    <source>
        <dbReference type="ARBA" id="ARBA00022989"/>
    </source>
</evidence>
<dbReference type="Gene3D" id="3.90.550.10">
    <property type="entry name" value="Spore Coat Polysaccharide Biosynthesis Protein SpsA, Chain A"/>
    <property type="match status" value="1"/>
</dbReference>
<dbReference type="SUPFAM" id="SSF53448">
    <property type="entry name" value="Nucleotide-diphospho-sugar transferases"/>
    <property type="match status" value="1"/>
</dbReference>
<feature type="domain" description="Glycosyltransferase 2-like" evidence="12">
    <location>
        <begin position="329"/>
        <end position="523"/>
    </location>
</feature>
<evidence type="ECO:0000313" key="13">
    <source>
        <dbReference type="EMBL" id="KAK9109780.1"/>
    </source>
</evidence>
<comment type="caution">
    <text evidence="13">The sequence shown here is derived from an EMBL/GenBank/DDBJ whole genome shotgun (WGS) entry which is preliminary data.</text>
</comment>
<dbReference type="InterPro" id="IPR029044">
    <property type="entry name" value="Nucleotide-diphossugar_trans"/>
</dbReference>
<dbReference type="EMBL" id="JBBNAE010000007">
    <property type="protein sequence ID" value="KAK9109780.1"/>
    <property type="molecule type" value="Genomic_DNA"/>
</dbReference>
<keyword evidence="2" id="KW-0328">Glycosyltransferase</keyword>
<dbReference type="GO" id="GO:0000139">
    <property type="term" value="C:Golgi membrane"/>
    <property type="evidence" value="ECO:0007669"/>
    <property type="project" value="UniProtKB-SubCell"/>
</dbReference>
<keyword evidence="6" id="KW-0333">Golgi apparatus</keyword>
<keyword evidence="3" id="KW-0808">Transferase</keyword>
<evidence type="ECO:0000256" key="4">
    <source>
        <dbReference type="ARBA" id="ARBA00022692"/>
    </source>
</evidence>
<dbReference type="GO" id="GO:0016757">
    <property type="term" value="F:glycosyltransferase activity"/>
    <property type="evidence" value="ECO:0007669"/>
    <property type="project" value="UniProtKB-KW"/>
</dbReference>
<dbReference type="AlphaFoldDB" id="A0AAP0NKX7"/>
<comment type="similarity">
    <text evidence="9">Belongs to the glycosyltransferase 2 family. Plant cellulose synthase-like C subfamily.</text>
</comment>
<evidence type="ECO:0000256" key="2">
    <source>
        <dbReference type="ARBA" id="ARBA00022676"/>
    </source>
</evidence>
<feature type="transmembrane region" description="Helical" evidence="11">
    <location>
        <begin position="120"/>
        <end position="137"/>
    </location>
</feature>
<dbReference type="PANTHER" id="PTHR32044">
    <property type="entry name" value="GLUCOMANNAN 4-BETA-MANNOSYLTRANSFERASE 9"/>
    <property type="match status" value="1"/>
</dbReference>
<evidence type="ECO:0000256" key="7">
    <source>
        <dbReference type="ARBA" id="ARBA00023136"/>
    </source>
</evidence>
<proteinExistence type="inferred from homology"/>
<dbReference type="Pfam" id="PF13632">
    <property type="entry name" value="Glyco_trans_2_3"/>
    <property type="match status" value="1"/>
</dbReference>
<keyword evidence="5 11" id="KW-1133">Transmembrane helix</keyword>
<evidence type="ECO:0000256" key="9">
    <source>
        <dbReference type="ARBA" id="ARBA00061151"/>
    </source>
</evidence>
<evidence type="ECO:0000256" key="6">
    <source>
        <dbReference type="ARBA" id="ARBA00023034"/>
    </source>
</evidence>
<evidence type="ECO:0000256" key="10">
    <source>
        <dbReference type="SAM" id="MobiDB-lite"/>
    </source>
</evidence>
<dbReference type="GO" id="GO:0071555">
    <property type="term" value="P:cell wall organization"/>
    <property type="evidence" value="ECO:0007669"/>
    <property type="project" value="UniProtKB-KW"/>
</dbReference>
<feature type="region of interest" description="Disordered" evidence="10">
    <location>
        <begin position="609"/>
        <end position="639"/>
    </location>
</feature>
<dbReference type="InterPro" id="IPR001173">
    <property type="entry name" value="Glyco_trans_2-like"/>
</dbReference>
<evidence type="ECO:0000313" key="14">
    <source>
        <dbReference type="Proteomes" id="UP001417504"/>
    </source>
</evidence>
<keyword evidence="14" id="KW-1185">Reference proteome</keyword>
<dbReference type="FunFam" id="3.90.550.10:FF:000007">
    <property type="entry name" value="probable xyloglucan glycosyltransferase 5"/>
    <property type="match status" value="1"/>
</dbReference>
<organism evidence="13 14">
    <name type="scientific">Stephania japonica</name>
    <dbReference type="NCBI Taxonomy" id="461633"/>
    <lineage>
        <taxon>Eukaryota</taxon>
        <taxon>Viridiplantae</taxon>
        <taxon>Streptophyta</taxon>
        <taxon>Embryophyta</taxon>
        <taxon>Tracheophyta</taxon>
        <taxon>Spermatophyta</taxon>
        <taxon>Magnoliopsida</taxon>
        <taxon>Ranunculales</taxon>
        <taxon>Menispermaceae</taxon>
        <taxon>Menispermoideae</taxon>
        <taxon>Cissampelideae</taxon>
        <taxon>Stephania</taxon>
    </lineage>
</organism>
<feature type="transmembrane region" description="Helical" evidence="11">
    <location>
        <begin position="184"/>
        <end position="210"/>
    </location>
</feature>
<gene>
    <name evidence="13" type="ORF">Sjap_017840</name>
</gene>
<evidence type="ECO:0000256" key="11">
    <source>
        <dbReference type="SAM" id="Phobius"/>
    </source>
</evidence>
<comment type="subcellular location">
    <subcellularLocation>
        <location evidence="1">Golgi apparatus membrane</location>
        <topology evidence="1">Multi-pass membrane protein</topology>
    </subcellularLocation>
</comment>
<evidence type="ECO:0000256" key="1">
    <source>
        <dbReference type="ARBA" id="ARBA00004653"/>
    </source>
</evidence>
<feature type="transmembrane region" description="Helical" evidence="11">
    <location>
        <begin position="495"/>
        <end position="524"/>
    </location>
</feature>
<dbReference type="GO" id="GO:0048868">
    <property type="term" value="P:pollen tube development"/>
    <property type="evidence" value="ECO:0007669"/>
    <property type="project" value="UniProtKB-ARBA"/>
</dbReference>
<evidence type="ECO:0000259" key="12">
    <source>
        <dbReference type="Pfam" id="PF13632"/>
    </source>
</evidence>
<keyword evidence="8" id="KW-0961">Cell wall biogenesis/degradation</keyword>
<name>A0AAP0NKX7_9MAGN</name>